<reference evidence="9 11" key="2">
    <citation type="submission" date="2018-06" db="EMBL/GenBank/DDBJ databases">
        <title>Genomic Encyclopedia of Type Strains, Phase III (KMG-III): the genomes of soil and plant-associated and newly described type strains.</title>
        <authorList>
            <person name="Whitman W."/>
        </authorList>
    </citation>
    <scope>NUCLEOTIDE SEQUENCE [LARGE SCALE GENOMIC DNA]</scope>
    <source>
        <strain evidence="9 11">CGMCC 1.15366</strain>
    </source>
</reference>
<keyword evidence="5" id="KW-0274">FAD</keyword>
<protein>
    <submittedName>
        <fullName evidence="9 10">2-octaprenylphenol hydroxylase</fullName>
    </submittedName>
</protein>
<comment type="caution">
    <text evidence="9">The sequence shown here is derived from an EMBL/GenBank/DDBJ whole genome shotgun (WGS) entry which is preliminary data.</text>
</comment>
<dbReference type="InterPro" id="IPR002938">
    <property type="entry name" value="FAD-bd"/>
</dbReference>
<dbReference type="InterPro" id="IPR036188">
    <property type="entry name" value="FAD/NAD-bd_sf"/>
</dbReference>
<dbReference type="GO" id="GO:0006744">
    <property type="term" value="P:ubiquinone biosynthetic process"/>
    <property type="evidence" value="ECO:0007669"/>
    <property type="project" value="UniProtKB-UniPathway"/>
</dbReference>
<dbReference type="NCBIfam" id="TIGR01988">
    <property type="entry name" value="Ubi-OHases"/>
    <property type="match status" value="1"/>
</dbReference>
<dbReference type="SUPFAM" id="SSF51905">
    <property type="entry name" value="FAD/NAD(P)-binding domain"/>
    <property type="match status" value="1"/>
</dbReference>
<evidence type="ECO:0000313" key="10">
    <source>
        <dbReference type="EMBL" id="RUO22708.1"/>
    </source>
</evidence>
<keyword evidence="6" id="KW-0560">Oxidoreductase</keyword>
<comment type="pathway">
    <text evidence="2">Cofactor biosynthesis; ubiquinone biosynthesis.</text>
</comment>
<evidence type="ECO:0000313" key="12">
    <source>
        <dbReference type="Proteomes" id="UP000287865"/>
    </source>
</evidence>
<keyword evidence="7" id="KW-0503">Monooxygenase</keyword>
<dbReference type="PANTHER" id="PTHR43876:SF7">
    <property type="entry name" value="UBIQUINONE BIOSYNTHESIS MONOOXYGENASE COQ6, MITOCHONDRIAL"/>
    <property type="match status" value="1"/>
</dbReference>
<dbReference type="Proteomes" id="UP000249203">
    <property type="component" value="Unassembled WGS sequence"/>
</dbReference>
<evidence type="ECO:0000313" key="11">
    <source>
        <dbReference type="Proteomes" id="UP000249203"/>
    </source>
</evidence>
<comment type="similarity">
    <text evidence="3">Belongs to the UbiH/COQ6 family.</text>
</comment>
<dbReference type="EMBL" id="PIPK01000010">
    <property type="protein sequence ID" value="RUO22708.1"/>
    <property type="molecule type" value="Genomic_DNA"/>
</dbReference>
<evidence type="ECO:0000256" key="4">
    <source>
        <dbReference type="ARBA" id="ARBA00022630"/>
    </source>
</evidence>
<dbReference type="OrthoDB" id="9769565at2"/>
<name>A0A327WVC7_9GAMM</name>
<sequence>MALLRTQIAIVGAGMVGLSLAIALAQRGREVIVIERQQAKREIPSAAQERVSALNGSSKHWLEALGVWELLPTSRLGPYTAMHVWDRDNGADIHFSAADAGVANLGHIVENAVVEACMWQRAEALGVQVVDGIEQVEPSYEANDTSLQLSNGDIVLAQLVVAADGARSRLRQAVGTPVVFKDYEQQGLVATIRCQQPHQQVARQAFMPGGPLALLPLHDPHLVSIVWSRPDLDANDLHAMSEDDFNHALTAASDNILGVLELASPRHNFPLRMRYAERWVHQRQVLVGDAAHTIHPLAGQGANLGIGDAKLLSEKINDLGTLNGQFDSEALTRALRQYERARKAAAVQQIATMEGFHQLFRGNNPLVKAVRGLGLKLVDKQPLLKQFFLQQANR</sequence>
<dbReference type="PANTHER" id="PTHR43876">
    <property type="entry name" value="UBIQUINONE BIOSYNTHESIS MONOOXYGENASE COQ6, MITOCHONDRIAL"/>
    <property type="match status" value="1"/>
</dbReference>
<gene>
    <name evidence="9" type="ORF">B0I24_11089</name>
    <name evidence="10" type="ORF">CWE07_10585</name>
</gene>
<reference evidence="10 12" key="1">
    <citation type="journal article" date="2018" name="Front. Microbiol.">
        <title>Genome-Based Analysis Reveals the Taxonomy and Diversity of the Family Idiomarinaceae.</title>
        <authorList>
            <person name="Liu Y."/>
            <person name="Lai Q."/>
            <person name="Shao Z."/>
        </authorList>
    </citation>
    <scope>NUCLEOTIDE SEQUENCE [LARGE SCALE GENOMIC DNA]</scope>
    <source>
        <strain evidence="10 12">CF12-14</strain>
    </source>
</reference>
<evidence type="ECO:0000256" key="5">
    <source>
        <dbReference type="ARBA" id="ARBA00022827"/>
    </source>
</evidence>
<dbReference type="InterPro" id="IPR051205">
    <property type="entry name" value="UbiH/COQ6_monooxygenase"/>
</dbReference>
<dbReference type="RefSeq" id="WP_111569916.1">
    <property type="nucleotide sequence ID" value="NZ_PIPK01000010.1"/>
</dbReference>
<proteinExistence type="inferred from homology"/>
<feature type="domain" description="FAD-binding" evidence="8">
    <location>
        <begin position="5"/>
        <end position="348"/>
    </location>
</feature>
<dbReference type="GO" id="GO:0071949">
    <property type="term" value="F:FAD binding"/>
    <property type="evidence" value="ECO:0007669"/>
    <property type="project" value="InterPro"/>
</dbReference>
<dbReference type="EMBL" id="QLMD01000010">
    <property type="protein sequence ID" value="RAJ95405.1"/>
    <property type="molecule type" value="Genomic_DNA"/>
</dbReference>
<keyword evidence="12" id="KW-1185">Reference proteome</keyword>
<organism evidence="9 11">
    <name type="scientific">Aliidiomarina maris</name>
    <dbReference type="NCBI Taxonomy" id="531312"/>
    <lineage>
        <taxon>Bacteria</taxon>
        <taxon>Pseudomonadati</taxon>
        <taxon>Pseudomonadota</taxon>
        <taxon>Gammaproteobacteria</taxon>
        <taxon>Alteromonadales</taxon>
        <taxon>Idiomarinaceae</taxon>
        <taxon>Aliidiomarina</taxon>
    </lineage>
</organism>
<dbReference type="UniPathway" id="UPA00232"/>
<dbReference type="InterPro" id="IPR018168">
    <property type="entry name" value="Ubi_Hdrlase_CS"/>
</dbReference>
<evidence type="ECO:0000313" key="9">
    <source>
        <dbReference type="EMBL" id="RAJ95405.1"/>
    </source>
</evidence>
<dbReference type="Gene3D" id="3.50.50.60">
    <property type="entry name" value="FAD/NAD(P)-binding domain"/>
    <property type="match status" value="2"/>
</dbReference>
<accession>A0A327WVC7</accession>
<evidence type="ECO:0000256" key="6">
    <source>
        <dbReference type="ARBA" id="ARBA00023002"/>
    </source>
</evidence>
<dbReference type="AlphaFoldDB" id="A0A327WVC7"/>
<evidence type="ECO:0000259" key="8">
    <source>
        <dbReference type="Pfam" id="PF01494"/>
    </source>
</evidence>
<dbReference type="GO" id="GO:0019168">
    <property type="term" value="F:2-polyprenylphenol 6-hydroxylase activity"/>
    <property type="evidence" value="ECO:0007669"/>
    <property type="project" value="TreeGrafter"/>
</dbReference>
<dbReference type="Pfam" id="PF01494">
    <property type="entry name" value="FAD_binding_3"/>
    <property type="match status" value="1"/>
</dbReference>
<keyword evidence="4" id="KW-0285">Flavoprotein</keyword>
<dbReference type="PROSITE" id="PS01304">
    <property type="entry name" value="UBIH"/>
    <property type="match status" value="1"/>
</dbReference>
<evidence type="ECO:0000256" key="1">
    <source>
        <dbReference type="ARBA" id="ARBA00001974"/>
    </source>
</evidence>
<dbReference type="PRINTS" id="PR00420">
    <property type="entry name" value="RNGMNOXGNASE"/>
</dbReference>
<comment type="cofactor">
    <cofactor evidence="1">
        <name>FAD</name>
        <dbReference type="ChEBI" id="CHEBI:57692"/>
    </cofactor>
</comment>
<evidence type="ECO:0000256" key="3">
    <source>
        <dbReference type="ARBA" id="ARBA00005349"/>
    </source>
</evidence>
<dbReference type="Proteomes" id="UP000287865">
    <property type="component" value="Unassembled WGS sequence"/>
</dbReference>
<evidence type="ECO:0000256" key="2">
    <source>
        <dbReference type="ARBA" id="ARBA00004749"/>
    </source>
</evidence>
<dbReference type="InterPro" id="IPR010971">
    <property type="entry name" value="UbiH/COQ6"/>
</dbReference>
<evidence type="ECO:0000256" key="7">
    <source>
        <dbReference type="ARBA" id="ARBA00023033"/>
    </source>
</evidence>